<gene>
    <name evidence="5" type="ORF">SAMN05216260_109248</name>
</gene>
<dbReference type="InterPro" id="IPR000873">
    <property type="entry name" value="AMP-dep_synth/lig_dom"/>
</dbReference>
<dbReference type="InterPro" id="IPR042099">
    <property type="entry name" value="ANL_N_sf"/>
</dbReference>
<name>A0A1G7MMJ9_9ACTN</name>
<evidence type="ECO:0000256" key="2">
    <source>
        <dbReference type="ARBA" id="ARBA00022598"/>
    </source>
</evidence>
<dbReference type="PANTHER" id="PTHR43767">
    <property type="entry name" value="LONG-CHAIN-FATTY-ACID--COA LIGASE"/>
    <property type="match status" value="1"/>
</dbReference>
<evidence type="ECO:0000256" key="1">
    <source>
        <dbReference type="ARBA" id="ARBA00006432"/>
    </source>
</evidence>
<feature type="domain" description="AMP-dependent synthetase/ligase" evidence="3">
    <location>
        <begin position="12"/>
        <end position="368"/>
    </location>
</feature>
<dbReference type="Pfam" id="PF13193">
    <property type="entry name" value="AMP-binding_C"/>
    <property type="match status" value="1"/>
</dbReference>
<comment type="similarity">
    <text evidence="1">Belongs to the ATP-dependent AMP-binding enzyme family.</text>
</comment>
<dbReference type="Gene3D" id="3.30.300.30">
    <property type="match status" value="1"/>
</dbReference>
<dbReference type="PROSITE" id="PS00455">
    <property type="entry name" value="AMP_BINDING"/>
    <property type="match status" value="1"/>
</dbReference>
<dbReference type="Gene3D" id="3.40.50.12780">
    <property type="entry name" value="N-terminal domain of ligase-like"/>
    <property type="match status" value="1"/>
</dbReference>
<feature type="domain" description="AMP-binding enzyme C-terminal" evidence="4">
    <location>
        <begin position="419"/>
        <end position="496"/>
    </location>
</feature>
<dbReference type="SUPFAM" id="SSF56801">
    <property type="entry name" value="Acetyl-CoA synthetase-like"/>
    <property type="match status" value="1"/>
</dbReference>
<dbReference type="OrthoDB" id="9803968at2"/>
<proteinExistence type="inferred from homology"/>
<dbReference type="NCBIfam" id="NF004837">
    <property type="entry name" value="PRK06187.1"/>
    <property type="match status" value="1"/>
</dbReference>
<accession>A0A1G7MMJ9</accession>
<dbReference type="InterPro" id="IPR050237">
    <property type="entry name" value="ATP-dep_AMP-bd_enzyme"/>
</dbReference>
<sequence>MLNQGIGSWPARRARKTPRRTAIVHEDTHLTYRDLHERVLRLAHALRALGVARGDRVAYLGPNHPSFLETLFATGVLGAVFVPLNTRLAAPELAYNLSDSGSTVLVHAAGHAGTAAAAGAEAPALRRITLGPAAEGALGYEELLAGAPADPLDEPVGPDEPCMIMYTSGTTGRPKGAVLSHANITWNSVNVLVDTDLAGDEVTLVVAPLFHTAGLNMTCLPTLLKGGRVVLHGAFDAGRVLEAVAAHRVTYMFGVPTMYDAMAAHPRWRDADLSSLRSVSCGGAPVPARTIETYLARGLAFSQGYGMTEASPGVLFLDREEATAKAGSAGVPHFFTDTRVTAPDGGPASPGEKGEILVRGPNVMSGYWGRPADTAAAFTEDGWLRTGDVARTDEDGYAYIVDRVKDMFVSGGENVYPAEVEDALLGHPAVRECAVIGVPDAVWGEVGHAVVVLEPGADAGADGAEILGRLHGRLAKYKIPRTVAFVDALPRTASGKIVKSAVRRAHAPGSRP</sequence>
<dbReference type="InterPro" id="IPR045851">
    <property type="entry name" value="AMP-bd_C_sf"/>
</dbReference>
<protein>
    <submittedName>
        <fullName evidence="5">Fatty-acyl-CoA synthase</fullName>
    </submittedName>
</protein>
<dbReference type="AlphaFoldDB" id="A0A1G7MMJ9"/>
<dbReference type="InterPro" id="IPR025110">
    <property type="entry name" value="AMP-bd_C"/>
</dbReference>
<evidence type="ECO:0000259" key="3">
    <source>
        <dbReference type="Pfam" id="PF00501"/>
    </source>
</evidence>
<evidence type="ECO:0000259" key="4">
    <source>
        <dbReference type="Pfam" id="PF13193"/>
    </source>
</evidence>
<dbReference type="Pfam" id="PF00501">
    <property type="entry name" value="AMP-binding"/>
    <property type="match status" value="1"/>
</dbReference>
<dbReference type="EMBL" id="FNAX01000009">
    <property type="protein sequence ID" value="SDF62339.1"/>
    <property type="molecule type" value="Genomic_DNA"/>
</dbReference>
<dbReference type="Proteomes" id="UP000198614">
    <property type="component" value="Unassembled WGS sequence"/>
</dbReference>
<reference evidence="5 6" key="1">
    <citation type="submission" date="2016-10" db="EMBL/GenBank/DDBJ databases">
        <authorList>
            <person name="de Groot N.N."/>
        </authorList>
    </citation>
    <scope>NUCLEOTIDE SEQUENCE [LARGE SCALE GENOMIC DNA]</scope>
    <source>
        <strain evidence="5 6">CGMCC 4.1859</strain>
    </source>
</reference>
<dbReference type="FunFam" id="3.30.300.30:FF:000008">
    <property type="entry name" value="2,3-dihydroxybenzoate-AMP ligase"/>
    <property type="match status" value="1"/>
</dbReference>
<organism evidence="5 6">
    <name type="scientific">Streptomyces griseoaurantiacus</name>
    <dbReference type="NCBI Taxonomy" id="68213"/>
    <lineage>
        <taxon>Bacteria</taxon>
        <taxon>Bacillati</taxon>
        <taxon>Actinomycetota</taxon>
        <taxon>Actinomycetes</taxon>
        <taxon>Kitasatosporales</taxon>
        <taxon>Streptomycetaceae</taxon>
        <taxon>Streptomyces</taxon>
        <taxon>Streptomyces aurantiacus group</taxon>
    </lineage>
</organism>
<dbReference type="CDD" id="cd17631">
    <property type="entry name" value="FACL_FadD13-like"/>
    <property type="match status" value="1"/>
</dbReference>
<evidence type="ECO:0000313" key="5">
    <source>
        <dbReference type="EMBL" id="SDF62339.1"/>
    </source>
</evidence>
<keyword evidence="2" id="KW-0436">Ligase</keyword>
<dbReference type="GO" id="GO:0016878">
    <property type="term" value="F:acid-thiol ligase activity"/>
    <property type="evidence" value="ECO:0007669"/>
    <property type="project" value="UniProtKB-ARBA"/>
</dbReference>
<dbReference type="PANTHER" id="PTHR43767:SF1">
    <property type="entry name" value="NONRIBOSOMAL PEPTIDE SYNTHASE PES1 (EUROFUNG)-RELATED"/>
    <property type="match status" value="1"/>
</dbReference>
<evidence type="ECO:0000313" key="6">
    <source>
        <dbReference type="Proteomes" id="UP000198614"/>
    </source>
</evidence>
<dbReference type="InterPro" id="IPR020845">
    <property type="entry name" value="AMP-binding_CS"/>
</dbReference>